<feature type="domain" description="HD/PDEase" evidence="1">
    <location>
        <begin position="33"/>
        <end position="161"/>
    </location>
</feature>
<organism evidence="2 3">
    <name type="scientific">Candidatus Kerfeldbacteria bacterium RIFCSPLOWO2_01_FULL_48_11</name>
    <dbReference type="NCBI Taxonomy" id="1798543"/>
    <lineage>
        <taxon>Bacteria</taxon>
        <taxon>Candidatus Kerfeldiibacteriota</taxon>
    </lineage>
</organism>
<dbReference type="CDD" id="cd00077">
    <property type="entry name" value="HDc"/>
    <property type="match status" value="1"/>
</dbReference>
<dbReference type="SMART" id="SM00471">
    <property type="entry name" value="HDc"/>
    <property type="match status" value="1"/>
</dbReference>
<proteinExistence type="predicted"/>
<protein>
    <recommendedName>
        <fullName evidence="1">HD/PDEase domain-containing protein</fullName>
    </recommendedName>
</protein>
<dbReference type="SUPFAM" id="SSF109604">
    <property type="entry name" value="HD-domain/PDEase-like"/>
    <property type="match status" value="1"/>
</dbReference>
<dbReference type="EMBL" id="MHKE01000019">
    <property type="protein sequence ID" value="OGY82511.1"/>
    <property type="molecule type" value="Genomic_DNA"/>
</dbReference>
<dbReference type="Proteomes" id="UP000179164">
    <property type="component" value="Unassembled WGS sequence"/>
</dbReference>
<evidence type="ECO:0000313" key="3">
    <source>
        <dbReference type="Proteomes" id="UP000179164"/>
    </source>
</evidence>
<dbReference type="Gene3D" id="1.10.3210.10">
    <property type="entry name" value="Hypothetical protein af1432"/>
    <property type="match status" value="1"/>
</dbReference>
<accession>A0A1G2AZY7</accession>
<reference evidence="2 3" key="1">
    <citation type="journal article" date="2016" name="Nat. Commun.">
        <title>Thousands of microbial genomes shed light on interconnected biogeochemical processes in an aquifer system.</title>
        <authorList>
            <person name="Anantharaman K."/>
            <person name="Brown C.T."/>
            <person name="Hug L.A."/>
            <person name="Sharon I."/>
            <person name="Castelle C.J."/>
            <person name="Probst A.J."/>
            <person name="Thomas B.C."/>
            <person name="Singh A."/>
            <person name="Wilkins M.J."/>
            <person name="Karaoz U."/>
            <person name="Brodie E.L."/>
            <person name="Williams K.H."/>
            <person name="Hubbard S.S."/>
            <person name="Banfield J.F."/>
        </authorList>
    </citation>
    <scope>NUCLEOTIDE SEQUENCE [LARGE SCALE GENOMIC DNA]</scope>
</reference>
<name>A0A1G2AZY7_9BACT</name>
<comment type="caution">
    <text evidence="2">The sequence shown here is derived from an EMBL/GenBank/DDBJ whole genome shotgun (WGS) entry which is preliminary data.</text>
</comment>
<evidence type="ECO:0000313" key="2">
    <source>
        <dbReference type="EMBL" id="OGY82511.1"/>
    </source>
</evidence>
<dbReference type="AlphaFoldDB" id="A0A1G2AZY7"/>
<gene>
    <name evidence="2" type="ORF">A2898_01415</name>
</gene>
<dbReference type="InterPro" id="IPR003607">
    <property type="entry name" value="HD/PDEase_dom"/>
</dbReference>
<sequence length="236" mass="26296">MALNLGVFDSVVPTTKLDRVIRTWTAADITGRQGDAVRAHSIRAAAIAHVICMELHAQRRIPEWSVLGALLHDVFKLRQLKVIISNPSNLMAFLDTLSVNQGRFLTARGWNASIVNAASAAGHEILPRFIRRPSSIPLECRIVFYADLVVSNGGFVTLIDRIASARERYARIDVEGQTFYHLDDRTYTVLERFADAVENDFAHCVNLTRQAFHAMIVDGAEHFLAHAGHRLSRSSP</sequence>
<evidence type="ECO:0000259" key="1">
    <source>
        <dbReference type="SMART" id="SM00471"/>
    </source>
</evidence>